<dbReference type="EMBL" id="JACEGQ020000001">
    <property type="protein sequence ID" value="KAH8519766.1"/>
    <property type="molecule type" value="Genomic_DNA"/>
</dbReference>
<evidence type="ECO:0000256" key="3">
    <source>
        <dbReference type="ARBA" id="ARBA00022801"/>
    </source>
</evidence>
<name>A0A8T2ZQU4_POPDE</name>
<protein>
    <submittedName>
        <fullName evidence="7">Uncharacterized protein</fullName>
    </submittedName>
</protein>
<dbReference type="GO" id="GO:0009044">
    <property type="term" value="F:xylan 1,4-beta-xylosidase activity"/>
    <property type="evidence" value="ECO:0007669"/>
    <property type="project" value="InterPro"/>
</dbReference>
<keyword evidence="2" id="KW-0732">Signal</keyword>
<feature type="domain" description="Glycoside hydrolase family 3 C-terminal" evidence="6">
    <location>
        <begin position="353"/>
        <end position="464"/>
    </location>
</feature>
<keyword evidence="4" id="KW-0326">Glycosidase</keyword>
<dbReference type="Gene3D" id="3.20.20.300">
    <property type="entry name" value="Glycoside hydrolase, family 3, N-terminal domain"/>
    <property type="match status" value="2"/>
</dbReference>
<dbReference type="PANTHER" id="PTHR42721">
    <property type="entry name" value="SUGAR HYDROLASE-RELATED"/>
    <property type="match status" value="1"/>
</dbReference>
<keyword evidence="3" id="KW-0378">Hydrolase</keyword>
<evidence type="ECO:0000313" key="7">
    <source>
        <dbReference type="EMBL" id="KAH8519766.1"/>
    </source>
</evidence>
<evidence type="ECO:0000313" key="8">
    <source>
        <dbReference type="Proteomes" id="UP000807159"/>
    </source>
</evidence>
<proteinExistence type="inferred from homology"/>
<comment type="caution">
    <text evidence="7">The sequence shown here is derived from an EMBL/GenBank/DDBJ whole genome shotgun (WGS) entry which is preliminary data.</text>
</comment>
<dbReference type="SUPFAM" id="SSF51445">
    <property type="entry name" value="(Trans)glycosidases"/>
    <property type="match status" value="1"/>
</dbReference>
<dbReference type="Pfam" id="PF00933">
    <property type="entry name" value="Glyco_hydro_3"/>
    <property type="match status" value="1"/>
</dbReference>
<dbReference type="GO" id="GO:0046556">
    <property type="term" value="F:alpha-L-arabinofuranosidase activity"/>
    <property type="evidence" value="ECO:0007669"/>
    <property type="project" value="TreeGrafter"/>
</dbReference>
<accession>A0A8T2ZQU4</accession>
<dbReference type="InterPro" id="IPR002772">
    <property type="entry name" value="Glyco_hydro_3_C"/>
</dbReference>
<sequence length="465" mass="51907">MLENFACDKNIPETSQFPLCNTSLSYENRAKDLISRLTLQEKAEQLGNHAAGISRLGVPAYEWWSEALHGVASVGYGVHFNATVPGATSFLTVILSAASFNTTLWFKMGQVVSTEARAMYNVGLAGLTYWSPTINVFRDPRGLQEVGKEGNSTGNRLKVSSSCKHYTAYDLDKWKGVDRFHFDAKVTKQDLEDTFQPPFRSCVEEGRVSSVMCTYNRVNDIPTCTDPDLLKGVIIEQWNLDGYIVSDCDSIEVYYDRIKYAATPEDAVTMALKAGLNMNYRDFLLRYIENAVKLNKIEESIVDQALIYNYIVLMRLGFFDRDPKLHPFGNLGPSNVCTEEHQELAFDAVKQGIVLLDNKKALFLSKNTTKNLVVIGPNGNTTMAMISIYAGIPCEYTTPLQRLQKYISSVTYAAGCLFVNCTKESLIWPATRVAATADVVVLVMGLDQSIEQEDLDRENLILPGY</sequence>
<dbReference type="GO" id="GO:0045493">
    <property type="term" value="P:xylan catabolic process"/>
    <property type="evidence" value="ECO:0007669"/>
    <property type="project" value="InterPro"/>
</dbReference>
<dbReference type="Proteomes" id="UP000807159">
    <property type="component" value="Chromosome 1"/>
</dbReference>
<evidence type="ECO:0000259" key="5">
    <source>
        <dbReference type="Pfam" id="PF00933"/>
    </source>
</evidence>
<comment type="similarity">
    <text evidence="1">Belongs to the glycosyl hydrolase 3 family.</text>
</comment>
<evidence type="ECO:0000259" key="6">
    <source>
        <dbReference type="Pfam" id="PF01915"/>
    </source>
</evidence>
<evidence type="ECO:0000256" key="1">
    <source>
        <dbReference type="ARBA" id="ARBA00005336"/>
    </source>
</evidence>
<dbReference type="Pfam" id="PF01915">
    <property type="entry name" value="Glyco_hydro_3_C"/>
    <property type="match status" value="1"/>
</dbReference>
<dbReference type="AlphaFoldDB" id="A0A8T2ZQU4"/>
<dbReference type="Gene3D" id="3.40.50.1700">
    <property type="entry name" value="Glycoside hydrolase family 3 C-terminal domain"/>
    <property type="match status" value="1"/>
</dbReference>
<dbReference type="GO" id="GO:0031222">
    <property type="term" value="P:arabinan catabolic process"/>
    <property type="evidence" value="ECO:0007669"/>
    <property type="project" value="TreeGrafter"/>
</dbReference>
<gene>
    <name evidence="7" type="ORF">H0E87_001270</name>
</gene>
<dbReference type="SUPFAM" id="SSF52279">
    <property type="entry name" value="Beta-D-glucan exohydrolase, C-terminal domain"/>
    <property type="match status" value="1"/>
</dbReference>
<keyword evidence="8" id="KW-1185">Reference proteome</keyword>
<organism evidence="7 8">
    <name type="scientific">Populus deltoides</name>
    <name type="common">Eastern poplar</name>
    <name type="synonym">Eastern cottonwood</name>
    <dbReference type="NCBI Taxonomy" id="3696"/>
    <lineage>
        <taxon>Eukaryota</taxon>
        <taxon>Viridiplantae</taxon>
        <taxon>Streptophyta</taxon>
        <taxon>Embryophyta</taxon>
        <taxon>Tracheophyta</taxon>
        <taxon>Spermatophyta</taxon>
        <taxon>Magnoliopsida</taxon>
        <taxon>eudicotyledons</taxon>
        <taxon>Gunneridae</taxon>
        <taxon>Pentapetalae</taxon>
        <taxon>rosids</taxon>
        <taxon>fabids</taxon>
        <taxon>Malpighiales</taxon>
        <taxon>Salicaceae</taxon>
        <taxon>Saliceae</taxon>
        <taxon>Populus</taxon>
    </lineage>
</organism>
<evidence type="ECO:0000256" key="4">
    <source>
        <dbReference type="ARBA" id="ARBA00023295"/>
    </source>
</evidence>
<evidence type="ECO:0000256" key="2">
    <source>
        <dbReference type="ARBA" id="ARBA00022729"/>
    </source>
</evidence>
<dbReference type="InterPro" id="IPR017853">
    <property type="entry name" value="GH"/>
</dbReference>
<dbReference type="InterPro" id="IPR036962">
    <property type="entry name" value="Glyco_hydro_3_N_sf"/>
</dbReference>
<dbReference type="InterPro" id="IPR001764">
    <property type="entry name" value="Glyco_hydro_3_N"/>
</dbReference>
<feature type="domain" description="Glycoside hydrolase family 3 N-terminal" evidence="5">
    <location>
        <begin position="141"/>
        <end position="305"/>
    </location>
</feature>
<dbReference type="InterPro" id="IPR036881">
    <property type="entry name" value="Glyco_hydro_3_C_sf"/>
</dbReference>
<dbReference type="PANTHER" id="PTHR42721:SF3">
    <property type="entry name" value="BETA-D-XYLOSIDASE 5-RELATED"/>
    <property type="match status" value="1"/>
</dbReference>
<reference evidence="7" key="1">
    <citation type="journal article" date="2021" name="J. Hered.">
        <title>Genome Assembly of Salicaceae Populus deltoides (Eastern Cottonwood) I-69 Based on Nanopore Sequencing and Hi-C Technologies.</title>
        <authorList>
            <person name="Bai S."/>
            <person name="Wu H."/>
            <person name="Zhang J."/>
            <person name="Pan Z."/>
            <person name="Zhao W."/>
            <person name="Li Z."/>
            <person name="Tong C."/>
        </authorList>
    </citation>
    <scope>NUCLEOTIDE SEQUENCE</scope>
    <source>
        <tissue evidence="7">Leaf</tissue>
    </source>
</reference>
<dbReference type="InterPro" id="IPR044993">
    <property type="entry name" value="BXL"/>
</dbReference>